<dbReference type="CDD" id="cd17928">
    <property type="entry name" value="DEXDc_SecA"/>
    <property type="match status" value="1"/>
</dbReference>
<dbReference type="InterPro" id="IPR020937">
    <property type="entry name" value="SecA_CS"/>
</dbReference>
<evidence type="ECO:0000256" key="12">
    <source>
        <dbReference type="HAMAP-Rule" id="MF_01382"/>
    </source>
</evidence>
<evidence type="ECO:0000256" key="8">
    <source>
        <dbReference type="ARBA" id="ARBA00022927"/>
    </source>
</evidence>
<dbReference type="SUPFAM" id="SSF81886">
    <property type="entry name" value="Helical scaffold and wing domains of SecA"/>
    <property type="match status" value="1"/>
</dbReference>
<dbReference type="NCBIfam" id="NF006630">
    <property type="entry name" value="PRK09200.1"/>
    <property type="match status" value="1"/>
</dbReference>
<dbReference type="PROSITE" id="PS51194">
    <property type="entry name" value="HELICASE_CTER"/>
    <property type="match status" value="1"/>
</dbReference>
<keyword evidence="9 12" id="KW-1278">Translocase</keyword>
<accession>A0A2H0V2X2</accession>
<evidence type="ECO:0000256" key="10">
    <source>
        <dbReference type="ARBA" id="ARBA00023010"/>
    </source>
</evidence>
<comment type="subunit">
    <text evidence="12">Monomer and homodimer. Part of the essential Sec protein translocation apparatus which comprises SecA, SecYEG and auxiliary proteins SecDF. Other proteins may also be involved.</text>
</comment>
<protein>
    <recommendedName>
        <fullName evidence="12 13">Protein translocase subunit SecA</fullName>
        <ecNumber evidence="12">7.4.2.8</ecNumber>
    </recommendedName>
</protein>
<dbReference type="GO" id="GO:0031522">
    <property type="term" value="C:cell envelope Sec protein transport complex"/>
    <property type="evidence" value="ECO:0007669"/>
    <property type="project" value="TreeGrafter"/>
</dbReference>
<evidence type="ECO:0000259" key="16">
    <source>
        <dbReference type="PROSITE" id="PS51194"/>
    </source>
</evidence>
<dbReference type="GO" id="GO:0005886">
    <property type="term" value="C:plasma membrane"/>
    <property type="evidence" value="ECO:0007669"/>
    <property type="project" value="UniProtKB-SubCell"/>
</dbReference>
<dbReference type="InterPro" id="IPR000185">
    <property type="entry name" value="SecA"/>
</dbReference>
<feature type="compositionally biased region" description="Basic and acidic residues" evidence="14">
    <location>
        <begin position="889"/>
        <end position="899"/>
    </location>
</feature>
<keyword evidence="11 12" id="KW-0472">Membrane</keyword>
<dbReference type="InterPro" id="IPR011115">
    <property type="entry name" value="SecA_DEAD"/>
</dbReference>
<dbReference type="InterPro" id="IPR011130">
    <property type="entry name" value="SecA_preprotein_X-link_dom"/>
</dbReference>
<comment type="catalytic activity">
    <reaction evidence="12">
        <text>ATP + H2O + cellular proteinSide 1 = ADP + phosphate + cellular proteinSide 2.</text>
        <dbReference type="EC" id="7.4.2.8"/>
    </reaction>
</comment>
<dbReference type="GO" id="GO:0008564">
    <property type="term" value="F:protein-exporting ATPase activity"/>
    <property type="evidence" value="ECO:0007669"/>
    <property type="project" value="UniProtKB-EC"/>
</dbReference>
<dbReference type="HAMAP" id="MF_01382">
    <property type="entry name" value="SecA"/>
    <property type="match status" value="1"/>
</dbReference>
<dbReference type="InterPro" id="IPR027417">
    <property type="entry name" value="P-loop_NTPase"/>
</dbReference>
<evidence type="ECO:0000256" key="5">
    <source>
        <dbReference type="ARBA" id="ARBA00022490"/>
    </source>
</evidence>
<feature type="domain" description="Helicase C-terminal" evidence="16">
    <location>
        <begin position="444"/>
        <end position="623"/>
    </location>
</feature>
<dbReference type="Pfam" id="PF01043">
    <property type="entry name" value="SecA_PP_bind"/>
    <property type="match status" value="1"/>
</dbReference>
<feature type="region of interest" description="Disordered" evidence="14">
    <location>
        <begin position="861"/>
        <end position="903"/>
    </location>
</feature>
<dbReference type="PRINTS" id="PR00906">
    <property type="entry name" value="SECA"/>
</dbReference>
<dbReference type="GO" id="GO:0005829">
    <property type="term" value="C:cytosol"/>
    <property type="evidence" value="ECO:0007669"/>
    <property type="project" value="TreeGrafter"/>
</dbReference>
<dbReference type="Pfam" id="PF21090">
    <property type="entry name" value="P-loop_SecA"/>
    <property type="match status" value="1"/>
</dbReference>
<keyword evidence="4 12" id="KW-1003">Cell membrane</keyword>
<dbReference type="SMART" id="SM00490">
    <property type="entry name" value="HELICc"/>
    <property type="match status" value="1"/>
</dbReference>
<dbReference type="Gene3D" id="3.90.1440.10">
    <property type="entry name" value="SecA, preprotein cross-linking domain"/>
    <property type="match status" value="1"/>
</dbReference>
<keyword evidence="8 12" id="KW-0653">Protein transport</keyword>
<dbReference type="InterPro" id="IPR014018">
    <property type="entry name" value="SecA_motor_DEAD"/>
</dbReference>
<sequence>MSLLTKILGDPNEKVLKQMRPMVEETNQLEKKFKSFDDEKLKKAMQKHLAEVRKEIIWESQKQLLDKKLPEVFAIAREAARRKLGQRHYDVQLLGGIVLHRGQISEMRTGEGKTLTASLPVCLNALAGRGAHVITPNDYLSRVGGGWMGPVYYALGLSLGVITHDFSGVYDPNYTSPEAHGGDERLRHWRPVERREAYACDITYGTNNEFGFDYLRDNMAPDIKYVVQRDLHYAIVDEIDSILIDEARTPLIISAPAEESTDKYRQFFQLVTQLKENEDYNVDEKMRAATLTENGLTRMEKLLGVKNIYTEGGIREVHHIEQALKAHTLFKRDRDYVVKDGEIIIVDEFTGRLMPGRRYSEGLHQAIEAREGVEVKRESMTVATITFQNYFRMYTKLSGMTGTAKTEEEEFGKIYGLATVVVPTNKEMIRRDLTDLVYATEQGKFKAIIKDVKERQIKGQPVLIGTISIAKNEILAEMLERAGVKAQVLNAKNHEKEAQFIANAGKLHSVTIATNMAGRGVDIILGGGDGEQAKKVCELGGLHVIGTERHESRRIDNQLRGRSGRQGDPGSSQFYLSMEDDLMRIFGGERMKNIMATLKVPEDMPIENRIIARSIESAQKKVEQNNFDIRKHLVEYDDIINKHREAIYRRRREILKRAQDKKPCGDIILKMIAEEITAVVNFHTAGERPDEWNLKEIEETAKTIFSVPADFKNKLAELPRLKNGAEARQKIIEYIAELSRPAYNNLRFAINELIPSAEGEAAPDRFSEVEKQVLIRAIDTLWTEHIDAMDQMRRGIGLRGYGQRDPLIEYKKEAYRLFQQLNDLIRKQVVYSIFKVGDVSYFMAPSLSQLARQFSGPDKNAGSFSGFKKEDNTRPNIPPAGLSFAKTKAKNEEGEKIGRNDPCPCGAIKPDGTPIKYKYCHGK</sequence>
<dbReference type="InterPro" id="IPR011116">
    <property type="entry name" value="SecA_Wing/Scaffold"/>
</dbReference>
<dbReference type="SMART" id="SM00957">
    <property type="entry name" value="SecA_DEAD"/>
    <property type="match status" value="1"/>
</dbReference>
<dbReference type="PROSITE" id="PS51192">
    <property type="entry name" value="HELICASE_ATP_BIND_1"/>
    <property type="match status" value="1"/>
</dbReference>
<dbReference type="PANTHER" id="PTHR30612:SF0">
    <property type="entry name" value="CHLOROPLAST PROTEIN-TRANSPORTING ATPASE"/>
    <property type="match status" value="1"/>
</dbReference>
<feature type="binding site" evidence="12">
    <location>
        <position position="522"/>
    </location>
    <ligand>
        <name>ATP</name>
        <dbReference type="ChEBI" id="CHEBI:30616"/>
    </ligand>
</feature>
<dbReference type="Pfam" id="PF07516">
    <property type="entry name" value="SecA_SW"/>
    <property type="match status" value="1"/>
</dbReference>
<evidence type="ECO:0000256" key="13">
    <source>
        <dbReference type="RuleBase" id="RU003874"/>
    </source>
</evidence>
<keyword evidence="10 12" id="KW-0811">Translocation</keyword>
<comment type="caution">
    <text evidence="18">The sequence shown here is derived from an EMBL/GenBank/DDBJ whole genome shotgun (WGS) entry which is preliminary data.</text>
</comment>
<dbReference type="PANTHER" id="PTHR30612">
    <property type="entry name" value="SECA INNER MEMBRANE COMPONENT OF SEC PROTEIN SECRETION SYSTEM"/>
    <property type="match status" value="1"/>
</dbReference>
<feature type="binding site" evidence="12">
    <location>
        <position position="92"/>
    </location>
    <ligand>
        <name>ATP</name>
        <dbReference type="ChEBI" id="CHEBI:30616"/>
    </ligand>
</feature>
<dbReference type="CDD" id="cd18803">
    <property type="entry name" value="SF2_C_secA"/>
    <property type="match status" value="1"/>
</dbReference>
<dbReference type="SUPFAM" id="SSF52540">
    <property type="entry name" value="P-loop containing nucleoside triphosphate hydrolases"/>
    <property type="match status" value="2"/>
</dbReference>
<comment type="subcellular location">
    <subcellularLocation>
        <location evidence="12">Cell membrane</location>
        <topology evidence="12">Peripheral membrane protein</topology>
        <orientation evidence="12">Cytoplasmic side</orientation>
    </subcellularLocation>
    <subcellularLocation>
        <location evidence="12">Cytoplasm</location>
    </subcellularLocation>
    <subcellularLocation>
        <location evidence="1">Membrane</location>
        <topology evidence="1">Peripheral membrane protein</topology>
    </subcellularLocation>
    <text evidence="12">Distribution is 50-50.</text>
</comment>
<dbReference type="SMART" id="SM00958">
    <property type="entry name" value="SecA_PP_bind"/>
    <property type="match status" value="1"/>
</dbReference>
<evidence type="ECO:0000256" key="11">
    <source>
        <dbReference type="ARBA" id="ARBA00023136"/>
    </source>
</evidence>
<reference evidence="19" key="1">
    <citation type="submission" date="2017-09" db="EMBL/GenBank/DDBJ databases">
        <title>Depth-based differentiation of microbial function through sediment-hosted aquifers and enrichment of novel symbionts in the deep terrestrial subsurface.</title>
        <authorList>
            <person name="Probst A.J."/>
            <person name="Ladd B."/>
            <person name="Jarett J.K."/>
            <person name="Geller-Mcgrath D.E."/>
            <person name="Sieber C.M.K."/>
            <person name="Emerson J.B."/>
            <person name="Anantharaman K."/>
            <person name="Thomas B.C."/>
            <person name="Malmstrom R."/>
            <person name="Stieglmeier M."/>
            <person name="Klingl A."/>
            <person name="Woyke T."/>
            <person name="Ryan C.M."/>
            <person name="Banfield J.F."/>
        </authorList>
    </citation>
    <scope>NUCLEOTIDE SEQUENCE [LARGE SCALE GENOMIC DNA]</scope>
</reference>
<organism evidence="18 19">
    <name type="scientific">Candidatus Falkowbacteria bacterium CG10_big_fil_rev_8_21_14_0_10_43_10</name>
    <dbReference type="NCBI Taxonomy" id="1974567"/>
    <lineage>
        <taxon>Bacteria</taxon>
        <taxon>Candidatus Falkowiibacteriota</taxon>
    </lineage>
</organism>
<feature type="binding site" evidence="12">
    <location>
        <begin position="110"/>
        <end position="114"/>
    </location>
    <ligand>
        <name>ATP</name>
        <dbReference type="ChEBI" id="CHEBI:30616"/>
    </ligand>
</feature>
<feature type="domain" description="SecA family profile" evidence="17">
    <location>
        <begin position="1"/>
        <end position="607"/>
    </location>
</feature>
<dbReference type="PROSITE" id="PS51196">
    <property type="entry name" value="SECA_MOTOR_DEAD"/>
    <property type="match status" value="1"/>
</dbReference>
<evidence type="ECO:0000256" key="14">
    <source>
        <dbReference type="SAM" id="MobiDB-lite"/>
    </source>
</evidence>
<evidence type="ECO:0000259" key="17">
    <source>
        <dbReference type="PROSITE" id="PS51196"/>
    </source>
</evidence>
<dbReference type="FunFam" id="3.40.50.300:FF:000113">
    <property type="entry name" value="Preprotein translocase subunit SecA"/>
    <property type="match status" value="1"/>
</dbReference>
<dbReference type="InterPro" id="IPR014001">
    <property type="entry name" value="Helicase_ATP-bd"/>
</dbReference>
<dbReference type="NCBIfam" id="TIGR00963">
    <property type="entry name" value="secA"/>
    <property type="match status" value="1"/>
</dbReference>
<evidence type="ECO:0000256" key="4">
    <source>
        <dbReference type="ARBA" id="ARBA00022475"/>
    </source>
</evidence>
<feature type="region of interest" description="Disordered" evidence="14">
    <location>
        <begin position="553"/>
        <end position="572"/>
    </location>
</feature>
<evidence type="ECO:0000256" key="1">
    <source>
        <dbReference type="ARBA" id="ARBA00004170"/>
    </source>
</evidence>
<dbReference type="InterPro" id="IPR036670">
    <property type="entry name" value="SecA_X-link_sf"/>
</dbReference>
<dbReference type="Gene3D" id="3.40.50.300">
    <property type="entry name" value="P-loop containing nucleotide triphosphate hydrolases"/>
    <property type="match status" value="3"/>
</dbReference>
<dbReference type="GO" id="GO:0065002">
    <property type="term" value="P:intracellular protein transmembrane transport"/>
    <property type="evidence" value="ECO:0007669"/>
    <property type="project" value="UniProtKB-UniRule"/>
</dbReference>
<gene>
    <name evidence="12 18" type="primary">secA</name>
    <name evidence="18" type="ORF">COT99_00845</name>
</gene>
<dbReference type="FunFam" id="3.90.1440.10:FF:000002">
    <property type="entry name" value="Protein translocase subunit SecA"/>
    <property type="match status" value="1"/>
</dbReference>
<evidence type="ECO:0000313" key="19">
    <source>
        <dbReference type="Proteomes" id="UP000228626"/>
    </source>
</evidence>
<dbReference type="EC" id="7.4.2.8" evidence="12"/>
<keyword evidence="6 12" id="KW-0547">Nucleotide-binding</keyword>
<evidence type="ECO:0000256" key="9">
    <source>
        <dbReference type="ARBA" id="ARBA00022967"/>
    </source>
</evidence>
<evidence type="ECO:0000313" key="18">
    <source>
        <dbReference type="EMBL" id="PIR93415.1"/>
    </source>
</evidence>
<feature type="domain" description="Helicase ATP-binding" evidence="15">
    <location>
        <begin position="94"/>
        <end position="275"/>
    </location>
</feature>
<dbReference type="SUPFAM" id="SSF81767">
    <property type="entry name" value="Pre-protein crosslinking domain of SecA"/>
    <property type="match status" value="1"/>
</dbReference>
<evidence type="ECO:0000256" key="3">
    <source>
        <dbReference type="ARBA" id="ARBA00022448"/>
    </source>
</evidence>
<dbReference type="PROSITE" id="PS01312">
    <property type="entry name" value="SECA"/>
    <property type="match status" value="1"/>
</dbReference>
<dbReference type="Gene3D" id="3.10.450.50">
    <property type="match status" value="1"/>
</dbReference>
<proteinExistence type="inferred from homology"/>
<keyword evidence="5 12" id="KW-0963">Cytoplasm</keyword>
<dbReference type="InterPro" id="IPR001650">
    <property type="entry name" value="Helicase_C-like"/>
</dbReference>
<dbReference type="Gene3D" id="1.10.3060.10">
    <property type="entry name" value="Helical scaffold and wing domains of SecA"/>
    <property type="match status" value="1"/>
</dbReference>
<evidence type="ECO:0000259" key="15">
    <source>
        <dbReference type="PROSITE" id="PS51192"/>
    </source>
</evidence>
<dbReference type="Pfam" id="PF07517">
    <property type="entry name" value="SecA_DEAD"/>
    <property type="match status" value="1"/>
</dbReference>
<keyword evidence="3 12" id="KW-0813">Transport</keyword>
<keyword evidence="7 12" id="KW-0067">ATP-binding</keyword>
<dbReference type="InterPro" id="IPR036266">
    <property type="entry name" value="SecA_Wing/Scaffold_sf"/>
</dbReference>
<dbReference type="InterPro" id="IPR044722">
    <property type="entry name" value="SecA_SF2_C"/>
</dbReference>
<dbReference type="GO" id="GO:0005524">
    <property type="term" value="F:ATP binding"/>
    <property type="evidence" value="ECO:0007669"/>
    <property type="project" value="UniProtKB-UniRule"/>
</dbReference>
<name>A0A2H0V2X2_9BACT</name>
<evidence type="ECO:0000256" key="2">
    <source>
        <dbReference type="ARBA" id="ARBA00007650"/>
    </source>
</evidence>
<comment type="function">
    <text evidence="12">Part of the Sec protein translocase complex. Interacts with the SecYEG preprotein conducting channel. Has a central role in coupling the hydrolysis of ATP to the transfer of proteins into and across the cell membrane, serving as an ATP-driven molecular motor driving the stepwise translocation of polypeptide chains across the membrane.</text>
</comment>
<evidence type="ECO:0000256" key="7">
    <source>
        <dbReference type="ARBA" id="ARBA00022840"/>
    </source>
</evidence>
<dbReference type="AlphaFoldDB" id="A0A2H0V2X2"/>
<dbReference type="Proteomes" id="UP000228626">
    <property type="component" value="Unassembled WGS sequence"/>
</dbReference>
<dbReference type="GO" id="GO:0006605">
    <property type="term" value="P:protein targeting"/>
    <property type="evidence" value="ECO:0007669"/>
    <property type="project" value="UniProtKB-UniRule"/>
</dbReference>
<dbReference type="GO" id="GO:0017038">
    <property type="term" value="P:protein import"/>
    <property type="evidence" value="ECO:0007669"/>
    <property type="project" value="InterPro"/>
</dbReference>
<dbReference type="GO" id="GO:0043952">
    <property type="term" value="P:protein transport by the Sec complex"/>
    <property type="evidence" value="ECO:0007669"/>
    <property type="project" value="UniProtKB-ARBA"/>
</dbReference>
<dbReference type="EMBL" id="PFAR01000012">
    <property type="protein sequence ID" value="PIR93415.1"/>
    <property type="molecule type" value="Genomic_DNA"/>
</dbReference>
<comment type="similarity">
    <text evidence="2 12 13">Belongs to the SecA family.</text>
</comment>
<evidence type="ECO:0000256" key="6">
    <source>
        <dbReference type="ARBA" id="ARBA00022741"/>
    </source>
</evidence>